<protein>
    <submittedName>
        <fullName evidence="1">Uncharacterized protein</fullName>
    </submittedName>
</protein>
<evidence type="ECO:0000313" key="2">
    <source>
        <dbReference type="Proteomes" id="UP000199415"/>
    </source>
</evidence>
<dbReference type="EMBL" id="FNCE01000003">
    <property type="protein sequence ID" value="SDF88067.1"/>
    <property type="molecule type" value="Genomic_DNA"/>
</dbReference>
<reference evidence="1 2" key="1">
    <citation type="submission" date="2016-10" db="EMBL/GenBank/DDBJ databases">
        <authorList>
            <person name="de Groot N.N."/>
        </authorList>
    </citation>
    <scope>NUCLEOTIDE SEQUENCE [LARGE SCALE GENOMIC DNA]</scope>
    <source>
        <strain evidence="1 2">DSM 25584</strain>
    </source>
</reference>
<sequence length="46" mass="4559">MQTMRLAIGVIVLAVVVGSAASYFGMGSPNTGSGDSFGNGPVIVTE</sequence>
<accession>A0A1G7PPA0</accession>
<organism evidence="1 2">
    <name type="scientific">Limimonas halophila</name>
    <dbReference type="NCBI Taxonomy" id="1082479"/>
    <lineage>
        <taxon>Bacteria</taxon>
        <taxon>Pseudomonadati</taxon>
        <taxon>Pseudomonadota</taxon>
        <taxon>Alphaproteobacteria</taxon>
        <taxon>Rhodospirillales</taxon>
        <taxon>Rhodovibrionaceae</taxon>
        <taxon>Limimonas</taxon>
    </lineage>
</organism>
<dbReference type="RefSeq" id="WP_176758535.1">
    <property type="nucleotide sequence ID" value="NZ_FNCE01000003.1"/>
</dbReference>
<evidence type="ECO:0000313" key="1">
    <source>
        <dbReference type="EMBL" id="SDF88067.1"/>
    </source>
</evidence>
<gene>
    <name evidence="1" type="ORF">SAMN05216241_1039</name>
</gene>
<keyword evidence="2" id="KW-1185">Reference proteome</keyword>
<name>A0A1G7PPA0_9PROT</name>
<proteinExistence type="predicted"/>
<dbReference type="Proteomes" id="UP000199415">
    <property type="component" value="Unassembled WGS sequence"/>
</dbReference>
<dbReference type="AlphaFoldDB" id="A0A1G7PPA0"/>